<reference evidence="1 2" key="1">
    <citation type="submission" date="2024-08" db="EMBL/GenBank/DDBJ databases">
        <authorList>
            <person name="Cucini C."/>
            <person name="Frati F."/>
        </authorList>
    </citation>
    <scope>NUCLEOTIDE SEQUENCE [LARGE SCALE GENOMIC DNA]</scope>
</reference>
<organism evidence="1 2">
    <name type="scientific">Orchesella dallaii</name>
    <dbReference type="NCBI Taxonomy" id="48710"/>
    <lineage>
        <taxon>Eukaryota</taxon>
        <taxon>Metazoa</taxon>
        <taxon>Ecdysozoa</taxon>
        <taxon>Arthropoda</taxon>
        <taxon>Hexapoda</taxon>
        <taxon>Collembola</taxon>
        <taxon>Entomobryomorpha</taxon>
        <taxon>Entomobryoidea</taxon>
        <taxon>Orchesellidae</taxon>
        <taxon>Orchesellinae</taxon>
        <taxon>Orchesella</taxon>
    </lineage>
</organism>
<name>A0ABP1Q076_9HEXA</name>
<accession>A0ABP1Q076</accession>
<evidence type="ECO:0000313" key="1">
    <source>
        <dbReference type="EMBL" id="CAL8084249.1"/>
    </source>
</evidence>
<dbReference type="Proteomes" id="UP001642540">
    <property type="component" value="Unassembled WGS sequence"/>
</dbReference>
<comment type="caution">
    <text evidence="1">The sequence shown here is derived from an EMBL/GenBank/DDBJ whole genome shotgun (WGS) entry which is preliminary data.</text>
</comment>
<gene>
    <name evidence="1" type="ORF">ODALV1_LOCUS5735</name>
</gene>
<sequence>MSNTTNVSAPLDECWPPPPKVVTKEVKKQRIRAPCAIRRALGCIWEDIMEGGSLKEAKNMFKKVDHGDPGDRESV</sequence>
<dbReference type="EMBL" id="CAXLJM020000018">
    <property type="protein sequence ID" value="CAL8084249.1"/>
    <property type="molecule type" value="Genomic_DNA"/>
</dbReference>
<evidence type="ECO:0000313" key="2">
    <source>
        <dbReference type="Proteomes" id="UP001642540"/>
    </source>
</evidence>
<protein>
    <submittedName>
        <fullName evidence="1">Uncharacterized protein</fullName>
    </submittedName>
</protein>
<keyword evidence="2" id="KW-1185">Reference proteome</keyword>
<proteinExistence type="predicted"/>